<feature type="chain" id="PRO_5025642434" description="Cystatin domain-containing protein" evidence="3">
    <location>
        <begin position="23"/>
        <end position="113"/>
    </location>
</feature>
<accession>A0A6D2K5L5</accession>
<comment type="caution">
    <text evidence="5">The sequence shown here is derived from an EMBL/GenBank/DDBJ whole genome shotgun (WGS) entry which is preliminary data.</text>
</comment>
<dbReference type="SUPFAM" id="SSF54403">
    <property type="entry name" value="Cystatin/monellin"/>
    <property type="match status" value="1"/>
</dbReference>
<evidence type="ECO:0000313" key="6">
    <source>
        <dbReference type="Proteomes" id="UP000467841"/>
    </source>
</evidence>
<dbReference type="OrthoDB" id="2016588at2759"/>
<dbReference type="PANTHER" id="PTHR47364:SF2">
    <property type="entry name" value="CYSTEINE PROTEINASE INHIBITOR 5"/>
    <property type="match status" value="1"/>
</dbReference>
<evidence type="ECO:0000256" key="2">
    <source>
        <dbReference type="ARBA" id="ARBA00022704"/>
    </source>
</evidence>
<sequence length="113" mass="12695">MNNKTIFFLLLSLVLLPLYAFAATRVGGWSPIKNISDPHIIEVGEFAVSEYTRETKSDLNFVTIVSGESQVVAGMNYRLVITANHTGKSKNYEAIVWEKPWLKSMNLTSFKPV</sequence>
<dbReference type="EMBL" id="CACVBM020001496">
    <property type="protein sequence ID" value="CAA7052074.1"/>
    <property type="molecule type" value="Genomic_DNA"/>
</dbReference>
<evidence type="ECO:0000256" key="3">
    <source>
        <dbReference type="SAM" id="SignalP"/>
    </source>
</evidence>
<dbReference type="PANTHER" id="PTHR47364">
    <property type="entry name" value="CYSTEINE PROTEINASE INHIBITOR 5"/>
    <property type="match status" value="1"/>
</dbReference>
<dbReference type="Proteomes" id="UP000467841">
    <property type="component" value="Unassembled WGS sequence"/>
</dbReference>
<dbReference type="AlphaFoldDB" id="A0A6D2K5L5"/>
<dbReference type="SMART" id="SM00043">
    <property type="entry name" value="CY"/>
    <property type="match status" value="1"/>
</dbReference>
<name>A0A6D2K5L5_9BRAS</name>
<protein>
    <recommendedName>
        <fullName evidence="4">Cystatin domain-containing protein</fullName>
    </recommendedName>
</protein>
<feature type="domain" description="Cystatin" evidence="4">
    <location>
        <begin position="24"/>
        <end position="113"/>
    </location>
</feature>
<dbReference type="InterPro" id="IPR046350">
    <property type="entry name" value="Cystatin_sf"/>
</dbReference>
<keyword evidence="3" id="KW-0732">Signal</keyword>
<evidence type="ECO:0000313" key="5">
    <source>
        <dbReference type="EMBL" id="CAA7052074.1"/>
    </source>
</evidence>
<keyword evidence="2" id="KW-0789">Thiol protease inhibitor</keyword>
<dbReference type="Pfam" id="PF16845">
    <property type="entry name" value="SQAPI"/>
    <property type="match status" value="1"/>
</dbReference>
<dbReference type="Gene3D" id="3.10.450.10">
    <property type="match status" value="1"/>
</dbReference>
<feature type="signal peptide" evidence="3">
    <location>
        <begin position="1"/>
        <end position="22"/>
    </location>
</feature>
<proteinExistence type="predicted"/>
<gene>
    <name evidence="5" type="ORF">MERR_LOCUS39309</name>
</gene>
<evidence type="ECO:0000256" key="1">
    <source>
        <dbReference type="ARBA" id="ARBA00022690"/>
    </source>
</evidence>
<dbReference type="GO" id="GO:0004869">
    <property type="term" value="F:cysteine-type endopeptidase inhibitor activity"/>
    <property type="evidence" value="ECO:0007669"/>
    <property type="project" value="UniProtKB-KW"/>
</dbReference>
<keyword evidence="6" id="KW-1185">Reference proteome</keyword>
<organism evidence="5 6">
    <name type="scientific">Microthlaspi erraticum</name>
    <dbReference type="NCBI Taxonomy" id="1685480"/>
    <lineage>
        <taxon>Eukaryota</taxon>
        <taxon>Viridiplantae</taxon>
        <taxon>Streptophyta</taxon>
        <taxon>Embryophyta</taxon>
        <taxon>Tracheophyta</taxon>
        <taxon>Spermatophyta</taxon>
        <taxon>Magnoliopsida</taxon>
        <taxon>eudicotyledons</taxon>
        <taxon>Gunneridae</taxon>
        <taxon>Pentapetalae</taxon>
        <taxon>rosids</taxon>
        <taxon>malvids</taxon>
        <taxon>Brassicales</taxon>
        <taxon>Brassicaceae</taxon>
        <taxon>Coluteocarpeae</taxon>
        <taxon>Microthlaspi</taxon>
    </lineage>
</organism>
<dbReference type="InterPro" id="IPR000010">
    <property type="entry name" value="Cystatin_dom"/>
</dbReference>
<evidence type="ECO:0000259" key="4">
    <source>
        <dbReference type="SMART" id="SM00043"/>
    </source>
</evidence>
<reference evidence="5" key="1">
    <citation type="submission" date="2020-01" db="EMBL/GenBank/DDBJ databases">
        <authorList>
            <person name="Mishra B."/>
        </authorList>
    </citation>
    <scope>NUCLEOTIDE SEQUENCE [LARGE SCALE GENOMIC DNA]</scope>
</reference>
<dbReference type="CDD" id="cd00042">
    <property type="entry name" value="CY"/>
    <property type="match status" value="1"/>
</dbReference>
<keyword evidence="1" id="KW-0646">Protease inhibitor</keyword>